<evidence type="ECO:0000256" key="2">
    <source>
        <dbReference type="ARBA" id="ARBA00011738"/>
    </source>
</evidence>
<evidence type="ECO:0000256" key="5">
    <source>
        <dbReference type="ARBA" id="ARBA00022801"/>
    </source>
</evidence>
<evidence type="ECO:0000313" key="13">
    <source>
        <dbReference type="Proteomes" id="UP000183190"/>
    </source>
</evidence>
<evidence type="ECO:0000256" key="8">
    <source>
        <dbReference type="ARBA" id="ARBA00051875"/>
    </source>
</evidence>
<dbReference type="NCBIfam" id="TIGR00042">
    <property type="entry name" value="RdgB/HAM1 family non-canonical purine NTP pyrophosphatase"/>
    <property type="match status" value="1"/>
</dbReference>
<evidence type="ECO:0000256" key="10">
    <source>
        <dbReference type="HAMAP-Rule" id="MF_01405"/>
    </source>
</evidence>
<comment type="cofactor">
    <cofactor evidence="10">
        <name>Mg(2+)</name>
        <dbReference type="ChEBI" id="CHEBI:18420"/>
    </cofactor>
    <text evidence="10">Binds 1 Mg(2+) ion per subunit.</text>
</comment>
<gene>
    <name evidence="12" type="ORF">SAMN02910265_00377</name>
</gene>
<comment type="catalytic activity">
    <reaction evidence="9 10">
        <text>XTP + H2O = XMP + diphosphate + H(+)</text>
        <dbReference type="Rhea" id="RHEA:28610"/>
        <dbReference type="ChEBI" id="CHEBI:15377"/>
        <dbReference type="ChEBI" id="CHEBI:15378"/>
        <dbReference type="ChEBI" id="CHEBI:33019"/>
        <dbReference type="ChEBI" id="CHEBI:57464"/>
        <dbReference type="ChEBI" id="CHEBI:61314"/>
        <dbReference type="EC" id="3.6.1.66"/>
    </reaction>
</comment>
<keyword evidence="3 10" id="KW-0479">Metal-binding</keyword>
<feature type="binding site" evidence="10">
    <location>
        <position position="42"/>
    </location>
    <ligand>
        <name>Mg(2+)</name>
        <dbReference type="ChEBI" id="CHEBI:18420"/>
    </ligand>
</feature>
<dbReference type="Pfam" id="PF01725">
    <property type="entry name" value="Ham1p_like"/>
    <property type="match status" value="1"/>
</dbReference>
<feature type="binding site" evidence="10">
    <location>
        <position position="72"/>
    </location>
    <ligand>
        <name>substrate</name>
    </ligand>
</feature>
<dbReference type="GO" id="GO:0005829">
    <property type="term" value="C:cytosol"/>
    <property type="evidence" value="ECO:0007669"/>
    <property type="project" value="TreeGrafter"/>
</dbReference>
<dbReference type="SUPFAM" id="SSF52972">
    <property type="entry name" value="ITPase-like"/>
    <property type="match status" value="1"/>
</dbReference>
<dbReference type="Proteomes" id="UP000183190">
    <property type="component" value="Unassembled WGS sequence"/>
</dbReference>
<evidence type="ECO:0000256" key="9">
    <source>
        <dbReference type="ARBA" id="ARBA00052017"/>
    </source>
</evidence>
<feature type="binding site" evidence="10">
    <location>
        <begin position="149"/>
        <end position="152"/>
    </location>
    <ligand>
        <name>substrate</name>
    </ligand>
</feature>
<feature type="binding site" evidence="10">
    <location>
        <begin position="175"/>
        <end position="176"/>
    </location>
    <ligand>
        <name>substrate</name>
    </ligand>
</feature>
<evidence type="ECO:0000256" key="7">
    <source>
        <dbReference type="ARBA" id="ARBA00023080"/>
    </source>
</evidence>
<dbReference type="EMBL" id="FNWV01000001">
    <property type="protein sequence ID" value="SEH40007.1"/>
    <property type="molecule type" value="Genomic_DNA"/>
</dbReference>
<evidence type="ECO:0000256" key="1">
    <source>
        <dbReference type="ARBA" id="ARBA00008023"/>
    </source>
</evidence>
<dbReference type="GO" id="GO:0009117">
    <property type="term" value="P:nucleotide metabolic process"/>
    <property type="evidence" value="ECO:0007669"/>
    <property type="project" value="UniProtKB-KW"/>
</dbReference>
<dbReference type="PANTHER" id="PTHR11067">
    <property type="entry name" value="INOSINE TRIPHOSPHATE PYROPHOSPHATASE/HAM1 PROTEIN"/>
    <property type="match status" value="1"/>
</dbReference>
<dbReference type="OrthoDB" id="9807456at2"/>
<dbReference type="HAMAP" id="MF_01405">
    <property type="entry name" value="Non_canon_purine_NTPase"/>
    <property type="match status" value="1"/>
</dbReference>
<sequence>MIKQLVMATNNANKLREAREILAPLGIEVLSQREAGANCDPEENGTTFAENALIKAKAVYEAVGLPTIADDSGLCVDAMDGRPGVYSARYAPEGQHCAKLLEEMKDVPDDKRGAAFRCTIAYIDENGHDIMSGDCKGAIGYEQRGTNGFGYDPVFMVGDRTMAELTADEKNEISHRGAALRELYSFLKERYGD</sequence>
<reference evidence="12 13" key="1">
    <citation type="submission" date="2016-10" db="EMBL/GenBank/DDBJ databases">
        <authorList>
            <person name="de Groot N.N."/>
        </authorList>
    </citation>
    <scope>NUCLEOTIDE SEQUENCE [LARGE SCALE GENOMIC DNA]</scope>
    <source>
        <strain evidence="12 13">YAD2003</strain>
    </source>
</reference>
<evidence type="ECO:0000256" key="6">
    <source>
        <dbReference type="ARBA" id="ARBA00022842"/>
    </source>
</evidence>
<dbReference type="GO" id="GO:0035870">
    <property type="term" value="F:dITP diphosphatase activity"/>
    <property type="evidence" value="ECO:0007669"/>
    <property type="project" value="UniProtKB-UniRule"/>
</dbReference>
<keyword evidence="6 10" id="KW-0460">Magnesium</keyword>
<keyword evidence="7 10" id="KW-0546">Nucleotide metabolism</keyword>
<proteinExistence type="inferred from homology"/>
<comment type="subunit">
    <text evidence="2 10">Homodimer.</text>
</comment>
<dbReference type="GO" id="GO:0017111">
    <property type="term" value="F:ribonucleoside triphosphate phosphatase activity"/>
    <property type="evidence" value="ECO:0007669"/>
    <property type="project" value="InterPro"/>
</dbReference>
<comment type="function">
    <text evidence="10">Pyrophosphatase that catalyzes the hydrolysis of nucleoside triphosphates to their monophosphate derivatives, with a high preference for the non-canonical purine nucleotides XTP (xanthosine triphosphate), dITP (deoxyinosine triphosphate) and ITP. Seems to function as a house-cleaning enzyme that removes non-canonical purine nucleotides from the nucleotide pool, thus preventing their incorporation into DNA/RNA and avoiding chromosomal lesions.</text>
</comment>
<dbReference type="GO" id="GO:0036222">
    <property type="term" value="F:XTP diphosphatase activity"/>
    <property type="evidence" value="ECO:0007669"/>
    <property type="project" value="UniProtKB-UniRule"/>
</dbReference>
<keyword evidence="4 10" id="KW-0547">Nucleotide-binding</keyword>
<dbReference type="GO" id="GO:0009146">
    <property type="term" value="P:purine nucleoside triphosphate catabolic process"/>
    <property type="evidence" value="ECO:0007669"/>
    <property type="project" value="UniProtKB-UniRule"/>
</dbReference>
<keyword evidence="5 10" id="KW-0378">Hydrolase</keyword>
<evidence type="ECO:0000256" key="3">
    <source>
        <dbReference type="ARBA" id="ARBA00022723"/>
    </source>
</evidence>
<evidence type="ECO:0000256" key="11">
    <source>
        <dbReference type="RuleBase" id="RU003781"/>
    </source>
</evidence>
<comment type="catalytic activity">
    <reaction evidence="10">
        <text>ITP + H2O = IMP + diphosphate + H(+)</text>
        <dbReference type="Rhea" id="RHEA:29399"/>
        <dbReference type="ChEBI" id="CHEBI:15377"/>
        <dbReference type="ChEBI" id="CHEBI:15378"/>
        <dbReference type="ChEBI" id="CHEBI:33019"/>
        <dbReference type="ChEBI" id="CHEBI:58053"/>
        <dbReference type="ChEBI" id="CHEBI:61402"/>
        <dbReference type="EC" id="3.6.1.66"/>
    </reaction>
</comment>
<dbReference type="RefSeq" id="WP_074714200.1">
    <property type="nucleotide sequence ID" value="NZ_FNWV01000001.1"/>
</dbReference>
<comment type="catalytic activity">
    <reaction evidence="8 10">
        <text>dITP + H2O = dIMP + diphosphate + H(+)</text>
        <dbReference type="Rhea" id="RHEA:28342"/>
        <dbReference type="ChEBI" id="CHEBI:15377"/>
        <dbReference type="ChEBI" id="CHEBI:15378"/>
        <dbReference type="ChEBI" id="CHEBI:33019"/>
        <dbReference type="ChEBI" id="CHEBI:61194"/>
        <dbReference type="ChEBI" id="CHEBI:61382"/>
        <dbReference type="EC" id="3.6.1.66"/>
    </reaction>
</comment>
<feature type="binding site" evidence="10">
    <location>
        <begin position="9"/>
        <end position="14"/>
    </location>
    <ligand>
        <name>substrate</name>
    </ligand>
</feature>
<organism evidence="12 13">
    <name type="scientific">Ruminococcus flavefaciens</name>
    <dbReference type="NCBI Taxonomy" id="1265"/>
    <lineage>
        <taxon>Bacteria</taxon>
        <taxon>Bacillati</taxon>
        <taxon>Bacillota</taxon>
        <taxon>Clostridia</taxon>
        <taxon>Eubacteriales</taxon>
        <taxon>Oscillospiraceae</taxon>
        <taxon>Ruminococcus</taxon>
    </lineage>
</organism>
<dbReference type="Gene3D" id="3.90.950.10">
    <property type="match status" value="1"/>
</dbReference>
<dbReference type="InterPro" id="IPR020922">
    <property type="entry name" value="dITP/XTP_pyrophosphatase"/>
</dbReference>
<dbReference type="PANTHER" id="PTHR11067:SF9">
    <property type="entry name" value="INOSINE TRIPHOSPHATE PYROPHOSPHATASE"/>
    <property type="match status" value="1"/>
</dbReference>
<feature type="binding site" evidence="10">
    <location>
        <position position="170"/>
    </location>
    <ligand>
        <name>substrate</name>
    </ligand>
</feature>
<dbReference type="CDD" id="cd00515">
    <property type="entry name" value="HAM1"/>
    <property type="match status" value="1"/>
</dbReference>
<accession>A0A1H6HVG9</accession>
<dbReference type="AlphaFoldDB" id="A0A1H6HVG9"/>
<evidence type="ECO:0000256" key="4">
    <source>
        <dbReference type="ARBA" id="ARBA00022741"/>
    </source>
</evidence>
<feature type="binding site" evidence="10">
    <location>
        <position position="71"/>
    </location>
    <ligand>
        <name>Mg(2+)</name>
        <dbReference type="ChEBI" id="CHEBI:18420"/>
    </ligand>
</feature>
<comment type="similarity">
    <text evidence="1 10 11">Belongs to the HAM1 NTPase family.</text>
</comment>
<dbReference type="EC" id="3.6.1.66" evidence="10"/>
<feature type="active site" description="Proton acceptor" evidence="10">
    <location>
        <position position="71"/>
    </location>
</feature>
<dbReference type="GO" id="GO:0000166">
    <property type="term" value="F:nucleotide binding"/>
    <property type="evidence" value="ECO:0007669"/>
    <property type="project" value="UniProtKB-KW"/>
</dbReference>
<dbReference type="InterPro" id="IPR002637">
    <property type="entry name" value="RdgB/HAM1"/>
</dbReference>
<protein>
    <recommendedName>
        <fullName evidence="10">dITP/XTP pyrophosphatase</fullName>
        <ecNumber evidence="10">3.6.1.66</ecNumber>
    </recommendedName>
    <alternativeName>
        <fullName evidence="10">Non-canonical purine NTP pyrophosphatase</fullName>
    </alternativeName>
    <alternativeName>
        <fullName evidence="10">Non-standard purine NTP pyrophosphatase</fullName>
    </alternativeName>
    <alternativeName>
        <fullName evidence="10">Nucleoside-triphosphate diphosphatase</fullName>
    </alternativeName>
    <alternativeName>
        <fullName evidence="10">Nucleoside-triphosphate pyrophosphatase</fullName>
        <shortName evidence="10">NTPase</shortName>
    </alternativeName>
</protein>
<dbReference type="InterPro" id="IPR029001">
    <property type="entry name" value="ITPase-like_fam"/>
</dbReference>
<name>A0A1H6HVG9_RUMFL</name>
<dbReference type="GO" id="GO:0036220">
    <property type="term" value="F:ITP diphosphatase activity"/>
    <property type="evidence" value="ECO:0007669"/>
    <property type="project" value="UniProtKB-UniRule"/>
</dbReference>
<dbReference type="GO" id="GO:0046872">
    <property type="term" value="F:metal ion binding"/>
    <property type="evidence" value="ECO:0007669"/>
    <property type="project" value="UniProtKB-KW"/>
</dbReference>
<evidence type="ECO:0000313" key="12">
    <source>
        <dbReference type="EMBL" id="SEH40007.1"/>
    </source>
</evidence>
<dbReference type="FunFam" id="3.90.950.10:FF:000001">
    <property type="entry name" value="dITP/XTP pyrophosphatase"/>
    <property type="match status" value="1"/>
</dbReference>